<evidence type="ECO:0000313" key="2">
    <source>
        <dbReference type="Proteomes" id="UP000033861"/>
    </source>
</evidence>
<organism evidence="1 2">
    <name type="scientific">Candidatus Collierbacteria bacterium GW2011_GWF2_44_15</name>
    <dbReference type="NCBI Taxonomy" id="1618404"/>
    <lineage>
        <taxon>Bacteria</taxon>
        <taxon>Candidatus Collieribacteriota</taxon>
    </lineage>
</organism>
<dbReference type="Proteomes" id="UP000033861">
    <property type="component" value="Unassembled WGS sequence"/>
</dbReference>
<evidence type="ECO:0000313" key="1">
    <source>
        <dbReference type="EMBL" id="KKT46003.1"/>
    </source>
</evidence>
<reference evidence="1 2" key="1">
    <citation type="journal article" date="2015" name="Nature">
        <title>rRNA introns, odd ribosomes, and small enigmatic genomes across a large radiation of phyla.</title>
        <authorList>
            <person name="Brown C.T."/>
            <person name="Hug L.A."/>
            <person name="Thomas B.C."/>
            <person name="Sharon I."/>
            <person name="Castelle C.J."/>
            <person name="Singh A."/>
            <person name="Wilkins M.J."/>
            <person name="Williams K.H."/>
            <person name="Banfield J.F."/>
        </authorList>
    </citation>
    <scope>NUCLEOTIDE SEQUENCE [LARGE SCALE GENOMIC DNA]</scope>
</reference>
<protein>
    <submittedName>
        <fullName evidence="1">Uncharacterized protein</fullName>
    </submittedName>
</protein>
<gene>
    <name evidence="1" type="ORF">UW35_C0025G0006</name>
</gene>
<dbReference type="EMBL" id="LCHZ01000025">
    <property type="protein sequence ID" value="KKT46003.1"/>
    <property type="molecule type" value="Genomic_DNA"/>
</dbReference>
<accession>A0A0G1HHG5</accession>
<sequence>MSMDTKKGFSNIVDILDRYQIDEPNQKRISREFQDYAYRLAVDLDDTAHVPIYMRMVKTTPRELIESAKSFVMDANARNKGRLFMWKLKQLRIEKAEGKLVK</sequence>
<comment type="caution">
    <text evidence="1">The sequence shown here is derived from an EMBL/GenBank/DDBJ whole genome shotgun (WGS) entry which is preliminary data.</text>
</comment>
<proteinExistence type="predicted"/>
<name>A0A0G1HHG5_9BACT</name>
<dbReference type="AlphaFoldDB" id="A0A0G1HHG5"/>
<dbReference type="STRING" id="1618404.UW35_C0025G0006"/>